<dbReference type="AlphaFoldDB" id="A0A833T516"/>
<feature type="domain" description="Protein kinase" evidence="4">
    <location>
        <begin position="84"/>
        <end position="413"/>
    </location>
</feature>
<evidence type="ECO:0000313" key="5">
    <source>
        <dbReference type="EMBL" id="KAF4036944.1"/>
    </source>
</evidence>
<dbReference type="Proteomes" id="UP000704712">
    <property type="component" value="Unassembled WGS sequence"/>
</dbReference>
<evidence type="ECO:0000256" key="1">
    <source>
        <dbReference type="ARBA" id="ARBA00022741"/>
    </source>
</evidence>
<gene>
    <name evidence="5" type="ORF">GN244_ATG11038</name>
    <name evidence="6" type="ORF">GN958_ATG22413</name>
</gene>
<dbReference type="PANTHER" id="PTHR24418">
    <property type="entry name" value="TYROSINE-PROTEIN KINASE"/>
    <property type="match status" value="1"/>
</dbReference>
<dbReference type="CDD" id="cd00180">
    <property type="entry name" value="PKc"/>
    <property type="match status" value="1"/>
</dbReference>
<dbReference type="EMBL" id="JAACNO010003127">
    <property type="protein sequence ID" value="KAF4128335.1"/>
    <property type="molecule type" value="Genomic_DNA"/>
</dbReference>
<evidence type="ECO:0000259" key="4">
    <source>
        <dbReference type="PROSITE" id="PS50011"/>
    </source>
</evidence>
<dbReference type="PROSITE" id="PS00107">
    <property type="entry name" value="PROTEIN_KINASE_ATP"/>
    <property type="match status" value="1"/>
</dbReference>
<organism evidence="5 7">
    <name type="scientific">Phytophthora infestans</name>
    <name type="common">Potato late blight agent</name>
    <name type="synonym">Botrytis infestans</name>
    <dbReference type="NCBI Taxonomy" id="4787"/>
    <lineage>
        <taxon>Eukaryota</taxon>
        <taxon>Sar</taxon>
        <taxon>Stramenopiles</taxon>
        <taxon>Oomycota</taxon>
        <taxon>Peronosporomycetes</taxon>
        <taxon>Peronosporales</taxon>
        <taxon>Peronosporaceae</taxon>
        <taxon>Phytophthora</taxon>
    </lineage>
</organism>
<accession>A0A833T516</accession>
<keyword evidence="5" id="KW-0418">Kinase</keyword>
<dbReference type="GO" id="GO:0004672">
    <property type="term" value="F:protein kinase activity"/>
    <property type="evidence" value="ECO:0007669"/>
    <property type="project" value="InterPro"/>
</dbReference>
<dbReference type="Gene3D" id="1.10.510.10">
    <property type="entry name" value="Transferase(Phosphotransferase) domain 1"/>
    <property type="match status" value="1"/>
</dbReference>
<evidence type="ECO:0000256" key="2">
    <source>
        <dbReference type="ARBA" id="ARBA00022840"/>
    </source>
</evidence>
<keyword evidence="1 3" id="KW-0547">Nucleotide-binding</keyword>
<keyword evidence="2 3" id="KW-0067">ATP-binding</keyword>
<dbReference type="Pfam" id="PF07714">
    <property type="entry name" value="PK_Tyr_Ser-Thr"/>
    <property type="match status" value="2"/>
</dbReference>
<dbReference type="InterPro" id="IPR017441">
    <property type="entry name" value="Protein_kinase_ATP_BS"/>
</dbReference>
<sequence length="713" mass="81050">MNLWSRDCKRQLQYFKAAVAIEEERVFDNQVMEAADLGLVSELQELWQLVSFWMKQPARLTTGEQQILKSVAHVMTKTELLKDDEGVETLPTGLVRGDHLALVKKSSLPDWRRSHPPKNILIPDKNILDDNTSTWRIPTHEVLLHPFTQQSRRLIKFGTWLDTPVVLKKTVSPQDKEVKAMAQRRIDLNHPNILKLYGVCDGYYVYEYAAHGTLSDFLNQQRVSSGGKSSKLVWQKLLEAAQGLQYLHERGLVHGNVTAKNLLVSNDGIVKLAGFGGSGTLQQRGTGDKRLADDVFAFGTCNIQLIDGHITPEKWGKIIPQQPQGFTSEQWRLVRHIRNPDPENRLPIGAVVHDIKRLVDEPSTSFKPPPSNRSLSVLFQDHLSTLRQSLLSDCTNKEYSYELEMYEQLLPRLSDIADQLVLEAPSCADESGRSRRHGYAPHSWLSIVSRFQLLVNELSGYVAMNRAVRLAIGRKNAQSVYELHRELDQLVSTTRLHKLVEAAARKYIHCQWEKQWYTLRRHQAQVLCQQMSDVPTILKEVEEDSSTSKSGWTRHVQGFWAVLEFERLRYPTEYTAEELDTIRHTALEIADTVLDSKSTLPKWFLPPYEVDLKVNKATLGRGAFGSVHRGTWLDSSVVIKRVLGPSSSRDGTTTPSDGEVIFKHEADIWSRLNHPHVIALYGACHVGEPFFVCEYATKGTRLMRGKTVVRHSI</sequence>
<dbReference type="InterPro" id="IPR011009">
    <property type="entry name" value="Kinase-like_dom_sf"/>
</dbReference>
<dbReference type="GO" id="GO:0005524">
    <property type="term" value="F:ATP binding"/>
    <property type="evidence" value="ECO:0007669"/>
    <property type="project" value="UniProtKB-UniRule"/>
</dbReference>
<dbReference type="EMBL" id="WSZM01000257">
    <property type="protein sequence ID" value="KAF4036944.1"/>
    <property type="molecule type" value="Genomic_DNA"/>
</dbReference>
<keyword evidence="7" id="KW-1185">Reference proteome</keyword>
<protein>
    <submittedName>
        <fullName evidence="5">Protein tyrosine kinase</fullName>
    </submittedName>
</protein>
<proteinExistence type="predicted"/>
<evidence type="ECO:0000313" key="6">
    <source>
        <dbReference type="EMBL" id="KAF4128335.1"/>
    </source>
</evidence>
<dbReference type="Gene3D" id="3.30.200.20">
    <property type="entry name" value="Phosphorylase Kinase, domain 1"/>
    <property type="match status" value="1"/>
</dbReference>
<evidence type="ECO:0000256" key="3">
    <source>
        <dbReference type="PROSITE-ProRule" id="PRU10141"/>
    </source>
</evidence>
<dbReference type="InterPro" id="IPR050198">
    <property type="entry name" value="Non-receptor_tyrosine_kinases"/>
</dbReference>
<comment type="caution">
    <text evidence="5">The sequence shown here is derived from an EMBL/GenBank/DDBJ whole genome shotgun (WGS) entry which is preliminary data.</text>
</comment>
<dbReference type="PROSITE" id="PS50011">
    <property type="entry name" value="PROTEIN_KINASE_DOM"/>
    <property type="match status" value="2"/>
</dbReference>
<dbReference type="SUPFAM" id="SSF56112">
    <property type="entry name" value="Protein kinase-like (PK-like)"/>
    <property type="match status" value="2"/>
</dbReference>
<dbReference type="InterPro" id="IPR001245">
    <property type="entry name" value="Ser-Thr/Tyr_kinase_cat_dom"/>
</dbReference>
<name>A0A833T516_PHYIN</name>
<dbReference type="Proteomes" id="UP000602510">
    <property type="component" value="Unassembled WGS sequence"/>
</dbReference>
<reference evidence="5" key="1">
    <citation type="submission" date="2020-04" db="EMBL/GenBank/DDBJ databases">
        <title>Hybrid Assembly of Korean Phytophthora infestans isolates.</title>
        <authorList>
            <person name="Prokchorchik M."/>
            <person name="Lee Y."/>
            <person name="Seo J."/>
            <person name="Cho J.-H."/>
            <person name="Park Y.-E."/>
            <person name="Jang D.-C."/>
            <person name="Im J.-S."/>
            <person name="Choi J.-G."/>
            <person name="Park H.-J."/>
            <person name="Lee G.-B."/>
            <person name="Lee Y.-G."/>
            <person name="Hong S.-Y."/>
            <person name="Cho K."/>
            <person name="Sohn K.H."/>
        </authorList>
    </citation>
    <scope>NUCLEOTIDE SEQUENCE</scope>
    <source>
        <strain evidence="5">KR_1_A1</strain>
        <strain evidence="6">KR_2_A2</strain>
    </source>
</reference>
<keyword evidence="5" id="KW-0808">Transferase</keyword>
<dbReference type="InterPro" id="IPR000719">
    <property type="entry name" value="Prot_kinase_dom"/>
</dbReference>
<evidence type="ECO:0000313" key="7">
    <source>
        <dbReference type="Proteomes" id="UP000602510"/>
    </source>
</evidence>
<feature type="binding site" evidence="3">
    <location>
        <position position="640"/>
    </location>
    <ligand>
        <name>ATP</name>
        <dbReference type="ChEBI" id="CHEBI:30616"/>
    </ligand>
</feature>
<feature type="domain" description="Protein kinase" evidence="4">
    <location>
        <begin position="613"/>
        <end position="713"/>
    </location>
</feature>